<dbReference type="PANTHER" id="PTHR12959:SF11">
    <property type="entry name" value="GPI TRANSAMIDASE COMPONENT PIG-T"/>
    <property type="match status" value="1"/>
</dbReference>
<sequence length="613" mass="62382">DVFSEEALVSWLSPEHLLVHLRFDQATTASRIHTSFPGSIQHLAASLPLHSVELALTSGRWRYSEWGWPLVPAKPVLAAAFTGALDEAALAAHWSSLVHALSGLSCASLSLLQDPATVWGPPLRLQDLPRAGASTAAVNNSSSTAAAAGEAGKRLQALLPREALCTENLTPWLQLLPCRDQAGLASLLRHRPTVFGSEYVSLGLAVEQGVTRRGRPGVRLVQTATLVLRVPPSPDGSAAAGPGGVAGPALEQALHARVEHFCPAAIRSQVYVTAPGAPGAPPSAAAAPDVVPQGGGTCRTGSGDAADVAAGARAGGGEDCPLPGAAGAEARGDRAAGGEPGAPPGPLPHLLMYDTLEQLEADAGSAGPGLDIPLGRASPPGSTEPQPGGSRALQRRPPVWTERYLTGAGLLRGGMVLAVRRSGELLGALAAAQGGCEDAGGGGGGGGPGDGGGGGGGAVCLAAVVCVQQAFPWYVRPWVHTLEVLYDGKAVPLPSVMLAGNVRPALQRASPGVLDVCLHVPAHVAELRLLMGFSKGFLTAFEYPPDAHRGFDIPAALVSFAWPGPDPDRLATPALQWRRMHHSGDDAGGAGPSLEDAAASPLLAALRGGPVEQ</sequence>
<evidence type="ECO:0000256" key="1">
    <source>
        <dbReference type="SAM" id="MobiDB-lite"/>
    </source>
</evidence>
<feature type="region of interest" description="Disordered" evidence="1">
    <location>
        <begin position="363"/>
        <end position="397"/>
    </location>
</feature>
<name>A0A2J8A638_9CHLO</name>
<dbReference type="AlphaFoldDB" id="A0A2J8A638"/>
<feature type="compositionally biased region" description="Low complexity" evidence="1">
    <location>
        <begin position="278"/>
        <end position="288"/>
    </location>
</feature>
<feature type="region of interest" description="Disordered" evidence="1">
    <location>
        <begin position="278"/>
        <end position="303"/>
    </location>
</feature>
<reference evidence="2 3" key="1">
    <citation type="journal article" date="2017" name="Mol. Biol. Evol.">
        <title>The 4-celled Tetrabaena socialis nuclear genome reveals the essential components for genetic control of cell number at the origin of multicellularity in the volvocine lineage.</title>
        <authorList>
            <person name="Featherston J."/>
            <person name="Arakaki Y."/>
            <person name="Hanschen E.R."/>
            <person name="Ferris P.J."/>
            <person name="Michod R.E."/>
            <person name="Olson B.J.S.C."/>
            <person name="Nozaki H."/>
            <person name="Durand P.M."/>
        </authorList>
    </citation>
    <scope>NUCLEOTIDE SEQUENCE [LARGE SCALE GENOMIC DNA]</scope>
    <source>
        <strain evidence="2 3">NIES-571</strain>
    </source>
</reference>
<feature type="non-terminal residue" evidence="2">
    <location>
        <position position="613"/>
    </location>
</feature>
<dbReference type="GO" id="GO:0042765">
    <property type="term" value="C:GPI-anchor transamidase complex"/>
    <property type="evidence" value="ECO:0007669"/>
    <property type="project" value="InterPro"/>
</dbReference>
<evidence type="ECO:0000313" key="2">
    <source>
        <dbReference type="EMBL" id="PNH07978.1"/>
    </source>
</evidence>
<dbReference type="Pfam" id="PF04113">
    <property type="entry name" value="Gpi16"/>
    <property type="match status" value="2"/>
</dbReference>
<proteinExistence type="predicted"/>
<dbReference type="InterPro" id="IPR007245">
    <property type="entry name" value="PIG-T"/>
</dbReference>
<feature type="non-terminal residue" evidence="2">
    <location>
        <position position="1"/>
    </location>
</feature>
<dbReference type="PANTHER" id="PTHR12959">
    <property type="entry name" value="GPI TRANSAMIDASE COMPONENT PIG-T-RELATED"/>
    <property type="match status" value="1"/>
</dbReference>
<keyword evidence="3" id="KW-1185">Reference proteome</keyword>
<gene>
    <name evidence="2" type="ORF">TSOC_005521</name>
</gene>
<protein>
    <submittedName>
        <fullName evidence="2">GPI transamidase component PIG-T</fullName>
    </submittedName>
</protein>
<accession>A0A2J8A638</accession>
<organism evidence="2 3">
    <name type="scientific">Tetrabaena socialis</name>
    <dbReference type="NCBI Taxonomy" id="47790"/>
    <lineage>
        <taxon>Eukaryota</taxon>
        <taxon>Viridiplantae</taxon>
        <taxon>Chlorophyta</taxon>
        <taxon>core chlorophytes</taxon>
        <taxon>Chlorophyceae</taxon>
        <taxon>CS clade</taxon>
        <taxon>Chlamydomonadales</taxon>
        <taxon>Tetrabaenaceae</taxon>
        <taxon>Tetrabaena</taxon>
    </lineage>
</organism>
<comment type="caution">
    <text evidence="2">The sequence shown here is derived from an EMBL/GenBank/DDBJ whole genome shotgun (WGS) entry which is preliminary data.</text>
</comment>
<dbReference type="OrthoDB" id="331263at2759"/>
<feature type="region of interest" description="Disordered" evidence="1">
    <location>
        <begin position="320"/>
        <end position="348"/>
    </location>
</feature>
<dbReference type="EMBL" id="PGGS01000151">
    <property type="protein sequence ID" value="PNH07978.1"/>
    <property type="molecule type" value="Genomic_DNA"/>
</dbReference>
<dbReference type="Proteomes" id="UP000236333">
    <property type="component" value="Unassembled WGS sequence"/>
</dbReference>
<evidence type="ECO:0000313" key="3">
    <source>
        <dbReference type="Proteomes" id="UP000236333"/>
    </source>
</evidence>
<dbReference type="GO" id="GO:0016255">
    <property type="term" value="P:attachment of GPI anchor to protein"/>
    <property type="evidence" value="ECO:0007669"/>
    <property type="project" value="InterPro"/>
</dbReference>